<accession>A0A834LTK4</accession>
<evidence type="ECO:0000313" key="3">
    <source>
        <dbReference type="Proteomes" id="UP000626092"/>
    </source>
</evidence>
<dbReference type="EMBL" id="WJXA01000002">
    <property type="protein sequence ID" value="KAF7151810.1"/>
    <property type="molecule type" value="Genomic_DNA"/>
</dbReference>
<dbReference type="Proteomes" id="UP000626092">
    <property type="component" value="Unassembled WGS sequence"/>
</dbReference>
<name>A0A834LTK4_RHOSS</name>
<proteinExistence type="predicted"/>
<dbReference type="AlphaFoldDB" id="A0A834LTK4"/>
<sequence>MIVTENLNKTEGKIQLTIGKEKYVIRVEEEEESFRFIPPSKNTMIAGSSSGEEDDDVDLNCGIRPSQMADSEHGTRSIPITQEQEQNMIDNELRTTVTAGVTLGIDFEEEDVMSVREMIEGEVQEFARLRRNRFAPLRRNI</sequence>
<feature type="region of interest" description="Disordered" evidence="1">
    <location>
        <begin position="40"/>
        <end position="59"/>
    </location>
</feature>
<comment type="caution">
    <text evidence="2">The sequence shown here is derived from an EMBL/GenBank/DDBJ whole genome shotgun (WGS) entry which is preliminary data.</text>
</comment>
<evidence type="ECO:0000313" key="2">
    <source>
        <dbReference type="EMBL" id="KAF7151810.1"/>
    </source>
</evidence>
<organism evidence="2 3">
    <name type="scientific">Rhododendron simsii</name>
    <name type="common">Sims's rhododendron</name>
    <dbReference type="NCBI Taxonomy" id="118357"/>
    <lineage>
        <taxon>Eukaryota</taxon>
        <taxon>Viridiplantae</taxon>
        <taxon>Streptophyta</taxon>
        <taxon>Embryophyta</taxon>
        <taxon>Tracheophyta</taxon>
        <taxon>Spermatophyta</taxon>
        <taxon>Magnoliopsida</taxon>
        <taxon>eudicotyledons</taxon>
        <taxon>Gunneridae</taxon>
        <taxon>Pentapetalae</taxon>
        <taxon>asterids</taxon>
        <taxon>Ericales</taxon>
        <taxon>Ericaceae</taxon>
        <taxon>Ericoideae</taxon>
        <taxon>Rhodoreae</taxon>
        <taxon>Rhododendron</taxon>
    </lineage>
</organism>
<gene>
    <name evidence="2" type="ORF">RHSIM_Rhsim02G0131600</name>
</gene>
<protein>
    <submittedName>
        <fullName evidence="2">Uncharacterized protein</fullName>
    </submittedName>
</protein>
<evidence type="ECO:0000256" key="1">
    <source>
        <dbReference type="SAM" id="MobiDB-lite"/>
    </source>
</evidence>
<keyword evidence="3" id="KW-1185">Reference proteome</keyword>
<reference evidence="2" key="1">
    <citation type="submission" date="2019-11" db="EMBL/GenBank/DDBJ databases">
        <authorList>
            <person name="Liu Y."/>
            <person name="Hou J."/>
            <person name="Li T.-Q."/>
            <person name="Guan C.-H."/>
            <person name="Wu X."/>
            <person name="Wu H.-Z."/>
            <person name="Ling F."/>
            <person name="Zhang R."/>
            <person name="Shi X.-G."/>
            <person name="Ren J.-P."/>
            <person name="Chen E.-F."/>
            <person name="Sun J.-M."/>
        </authorList>
    </citation>
    <scope>NUCLEOTIDE SEQUENCE</scope>
    <source>
        <strain evidence="2">Adult_tree_wgs_1</strain>
        <tissue evidence="2">Leaves</tissue>
    </source>
</reference>